<dbReference type="InterPro" id="IPR029069">
    <property type="entry name" value="HotDog_dom_sf"/>
</dbReference>
<dbReference type="Gene3D" id="3.10.129.10">
    <property type="entry name" value="Hotdog Thioesterase"/>
    <property type="match status" value="1"/>
</dbReference>
<reference evidence="3 4" key="1">
    <citation type="submission" date="2020-04" db="EMBL/GenBank/DDBJ databases">
        <title>Molecular characterization of pseudomonads from Agaricus bisporus reveal novel blotch 2 pathogens in Western Europe.</title>
        <authorList>
            <person name="Taparia T."/>
            <person name="Krijger M."/>
            <person name="Haynes E."/>
            <person name="Elpinstone J.G."/>
            <person name="Noble R."/>
            <person name="Van Der Wolf J."/>
        </authorList>
    </citation>
    <scope>NUCLEOTIDE SEQUENCE [LARGE SCALE GENOMIC DNA]</scope>
    <source>
        <strain evidence="3 4">IPO3738</strain>
    </source>
</reference>
<accession>A0A7Y8CGZ0</accession>
<evidence type="ECO:0000256" key="2">
    <source>
        <dbReference type="ARBA" id="ARBA00022801"/>
    </source>
</evidence>
<dbReference type="PANTHER" id="PTHR31793">
    <property type="entry name" value="4-HYDROXYBENZOYL-COA THIOESTERASE FAMILY MEMBER"/>
    <property type="match status" value="1"/>
</dbReference>
<evidence type="ECO:0000313" key="4">
    <source>
        <dbReference type="Proteomes" id="UP000517547"/>
    </source>
</evidence>
<protein>
    <submittedName>
        <fullName evidence="3">Acyl-CoA thioesterase</fullName>
    </submittedName>
</protein>
<organism evidence="3 4">
    <name type="scientific">Pseudomonas gingeri</name>
    <dbReference type="NCBI Taxonomy" id="117681"/>
    <lineage>
        <taxon>Bacteria</taxon>
        <taxon>Pseudomonadati</taxon>
        <taxon>Pseudomonadota</taxon>
        <taxon>Gammaproteobacteria</taxon>
        <taxon>Pseudomonadales</taxon>
        <taxon>Pseudomonadaceae</taxon>
        <taxon>Pseudomonas</taxon>
    </lineage>
</organism>
<evidence type="ECO:0000313" key="3">
    <source>
        <dbReference type="EMBL" id="NWC17862.1"/>
    </source>
</evidence>
<dbReference type="SUPFAM" id="SSF54637">
    <property type="entry name" value="Thioesterase/thiol ester dehydrase-isomerase"/>
    <property type="match status" value="1"/>
</dbReference>
<dbReference type="Proteomes" id="UP000517547">
    <property type="component" value="Unassembled WGS sequence"/>
</dbReference>
<dbReference type="EMBL" id="JACAQE010000010">
    <property type="protein sequence ID" value="NWC17862.1"/>
    <property type="molecule type" value="Genomic_DNA"/>
</dbReference>
<gene>
    <name evidence="3" type="ORF">HX845_29690</name>
</gene>
<proteinExistence type="inferred from homology"/>
<evidence type="ECO:0000256" key="1">
    <source>
        <dbReference type="ARBA" id="ARBA00005953"/>
    </source>
</evidence>
<keyword evidence="2" id="KW-0378">Hydrolase</keyword>
<dbReference type="InterPro" id="IPR050563">
    <property type="entry name" value="4-hydroxybenzoyl-CoA_TE"/>
</dbReference>
<dbReference type="PANTHER" id="PTHR31793:SF27">
    <property type="entry name" value="NOVEL THIOESTERASE SUPERFAMILY DOMAIN AND SAPOSIN A-TYPE DOMAIN CONTAINING PROTEIN (0610012H03RIK)"/>
    <property type="match status" value="1"/>
</dbReference>
<dbReference type="AlphaFoldDB" id="A0A7Y8CGZ0"/>
<dbReference type="CDD" id="cd00586">
    <property type="entry name" value="4HBT"/>
    <property type="match status" value="1"/>
</dbReference>
<dbReference type="GO" id="GO:0047617">
    <property type="term" value="F:fatty acyl-CoA hydrolase activity"/>
    <property type="evidence" value="ECO:0007669"/>
    <property type="project" value="TreeGrafter"/>
</dbReference>
<name>A0A7Y8CGZ0_9PSED</name>
<comment type="caution">
    <text evidence="3">The sequence shown here is derived from an EMBL/GenBank/DDBJ whole genome shotgun (WGS) entry which is preliminary data.</text>
</comment>
<sequence length="155" mass="16794">MPTRWADNDSYGHINNVVYYACFDTVVNTWLMEHGALQPLQAGAATIGLVVESQCRYFASAQFPQVLEIGLRVGHVGTSSVRYELAVFRDDHDVAVAQGHFVHVYVDSTTRRPVKALPATLRAALAMLESTPAGALLADRCLEPLSPPPPAPAAH</sequence>
<comment type="similarity">
    <text evidence="1">Belongs to the 4-hydroxybenzoyl-CoA thioesterase family.</text>
</comment>
<dbReference type="Pfam" id="PF13279">
    <property type="entry name" value="4HBT_2"/>
    <property type="match status" value="1"/>
</dbReference>